<dbReference type="Proteomes" id="UP000317909">
    <property type="component" value="Chromosome"/>
</dbReference>
<organism evidence="2 3">
    <name type="scientific">Lacipirellula limnantheis</name>
    <dbReference type="NCBI Taxonomy" id="2528024"/>
    <lineage>
        <taxon>Bacteria</taxon>
        <taxon>Pseudomonadati</taxon>
        <taxon>Planctomycetota</taxon>
        <taxon>Planctomycetia</taxon>
        <taxon>Pirellulales</taxon>
        <taxon>Lacipirellulaceae</taxon>
        <taxon>Lacipirellula</taxon>
    </lineage>
</organism>
<dbReference type="EMBL" id="CP036339">
    <property type="protein sequence ID" value="QDT70986.1"/>
    <property type="molecule type" value="Genomic_DNA"/>
</dbReference>
<accession>A0A517TRI4</accession>
<dbReference type="RefSeq" id="WP_145430000.1">
    <property type="nucleotide sequence ID" value="NZ_CP036339.1"/>
</dbReference>
<dbReference type="KEGG" id="llh:I41_01410"/>
<name>A0A517TRI4_9BACT</name>
<gene>
    <name evidence="2" type="ORF">I41_01410</name>
</gene>
<sequence precursor="true">MSRYLFTLALASVFTTQAQAQVVAYHHHSTAAGDLISAQAELRLAEGVAQFEESRAALTWEQLHKWRLERARAAKLKRLELKMKRIARTREANLARHARCARQVAERAAMMSIDVQNGRYLWPDAFRYPSLALLASEFEEVIMDRAIHTPSQARNHHHRLARIAVQARTRLARGPNGMTFDVRVQGMKCVELIEYLAQNDVTPDSCASSHLLSQTDPK</sequence>
<dbReference type="AlphaFoldDB" id="A0A517TRI4"/>
<proteinExistence type="predicted"/>
<feature type="signal peptide" evidence="1">
    <location>
        <begin position="1"/>
        <end position="20"/>
    </location>
</feature>
<evidence type="ECO:0000313" key="3">
    <source>
        <dbReference type="Proteomes" id="UP000317909"/>
    </source>
</evidence>
<feature type="chain" id="PRO_5021934635" evidence="1">
    <location>
        <begin position="21"/>
        <end position="218"/>
    </location>
</feature>
<reference evidence="2 3" key="1">
    <citation type="submission" date="2019-02" db="EMBL/GenBank/DDBJ databases">
        <title>Deep-cultivation of Planctomycetes and their phenomic and genomic characterization uncovers novel biology.</title>
        <authorList>
            <person name="Wiegand S."/>
            <person name="Jogler M."/>
            <person name="Boedeker C."/>
            <person name="Pinto D."/>
            <person name="Vollmers J."/>
            <person name="Rivas-Marin E."/>
            <person name="Kohn T."/>
            <person name="Peeters S.H."/>
            <person name="Heuer A."/>
            <person name="Rast P."/>
            <person name="Oberbeckmann S."/>
            <person name="Bunk B."/>
            <person name="Jeske O."/>
            <person name="Meyerdierks A."/>
            <person name="Storesund J.E."/>
            <person name="Kallscheuer N."/>
            <person name="Luecker S."/>
            <person name="Lage O.M."/>
            <person name="Pohl T."/>
            <person name="Merkel B.J."/>
            <person name="Hornburger P."/>
            <person name="Mueller R.-W."/>
            <person name="Bruemmer F."/>
            <person name="Labrenz M."/>
            <person name="Spormann A.M."/>
            <person name="Op den Camp H."/>
            <person name="Overmann J."/>
            <person name="Amann R."/>
            <person name="Jetten M.S.M."/>
            <person name="Mascher T."/>
            <person name="Medema M.H."/>
            <person name="Devos D.P."/>
            <person name="Kaster A.-K."/>
            <person name="Ovreas L."/>
            <person name="Rohde M."/>
            <person name="Galperin M.Y."/>
            <person name="Jogler C."/>
        </authorList>
    </citation>
    <scope>NUCLEOTIDE SEQUENCE [LARGE SCALE GENOMIC DNA]</scope>
    <source>
        <strain evidence="2 3">I41</strain>
    </source>
</reference>
<keyword evidence="1" id="KW-0732">Signal</keyword>
<protein>
    <submittedName>
        <fullName evidence="2">Uncharacterized protein</fullName>
    </submittedName>
</protein>
<evidence type="ECO:0000313" key="2">
    <source>
        <dbReference type="EMBL" id="QDT70986.1"/>
    </source>
</evidence>
<keyword evidence="3" id="KW-1185">Reference proteome</keyword>
<evidence type="ECO:0000256" key="1">
    <source>
        <dbReference type="SAM" id="SignalP"/>
    </source>
</evidence>